<reference evidence="1" key="1">
    <citation type="submission" date="2020-08" db="EMBL/GenBank/DDBJ databases">
        <title>Multicomponent nature underlies the extraordinary mechanical properties of spider dragline silk.</title>
        <authorList>
            <person name="Kono N."/>
            <person name="Nakamura H."/>
            <person name="Mori M."/>
            <person name="Yoshida Y."/>
            <person name="Ohtoshi R."/>
            <person name="Malay A.D."/>
            <person name="Moran D.A.P."/>
            <person name="Tomita M."/>
            <person name="Numata K."/>
            <person name="Arakawa K."/>
        </authorList>
    </citation>
    <scope>NUCLEOTIDE SEQUENCE</scope>
</reference>
<name>A0A8X6RXH0_TRICX</name>
<sequence>MATLLRGQPPSFIEIIGYVSIVEIIKKCIPWYFDRTSEMEGDLLVLERIEQNQKINSFPSVQSAIIFRVCQSLDIKTRPALEEEKSTWFVKGQKCSKSKPTIPGVKSKMIYEMCNALNIKVVLLQTTEHGIVALKPYQQEKQNKSPIVHSVMVYNMCLALGLDAELNLV</sequence>
<proteinExistence type="predicted"/>
<dbReference type="Proteomes" id="UP000887159">
    <property type="component" value="Unassembled WGS sequence"/>
</dbReference>
<accession>A0A8X6RXH0</accession>
<comment type="caution">
    <text evidence="1">The sequence shown here is derived from an EMBL/GenBank/DDBJ whole genome shotgun (WGS) entry which is preliminary data.</text>
</comment>
<dbReference type="EMBL" id="BMAU01021221">
    <property type="protein sequence ID" value="GFY00720.1"/>
    <property type="molecule type" value="Genomic_DNA"/>
</dbReference>
<keyword evidence="2" id="KW-1185">Reference proteome</keyword>
<dbReference type="AlphaFoldDB" id="A0A8X6RXH0"/>
<protein>
    <submittedName>
        <fullName evidence="1">Uncharacterized protein</fullName>
    </submittedName>
</protein>
<gene>
    <name evidence="1" type="ORF">TNCV_2141121</name>
</gene>
<organism evidence="1 2">
    <name type="scientific">Trichonephila clavipes</name>
    <name type="common">Golden silk orbweaver</name>
    <name type="synonym">Nephila clavipes</name>
    <dbReference type="NCBI Taxonomy" id="2585209"/>
    <lineage>
        <taxon>Eukaryota</taxon>
        <taxon>Metazoa</taxon>
        <taxon>Ecdysozoa</taxon>
        <taxon>Arthropoda</taxon>
        <taxon>Chelicerata</taxon>
        <taxon>Arachnida</taxon>
        <taxon>Araneae</taxon>
        <taxon>Araneomorphae</taxon>
        <taxon>Entelegynae</taxon>
        <taxon>Araneoidea</taxon>
        <taxon>Nephilidae</taxon>
        <taxon>Trichonephila</taxon>
    </lineage>
</organism>
<evidence type="ECO:0000313" key="1">
    <source>
        <dbReference type="EMBL" id="GFY00720.1"/>
    </source>
</evidence>
<evidence type="ECO:0000313" key="2">
    <source>
        <dbReference type="Proteomes" id="UP000887159"/>
    </source>
</evidence>